<dbReference type="Proteomes" id="UP001161422">
    <property type="component" value="Unassembled WGS sequence"/>
</dbReference>
<evidence type="ECO:0000313" key="2">
    <source>
        <dbReference type="Proteomes" id="UP001161422"/>
    </source>
</evidence>
<keyword evidence="2" id="KW-1185">Reference proteome</keyword>
<organism evidence="1 2">
    <name type="scientific">Paraferrimonas sedimenticola</name>
    <dbReference type="NCBI Taxonomy" id="375674"/>
    <lineage>
        <taxon>Bacteria</taxon>
        <taxon>Pseudomonadati</taxon>
        <taxon>Pseudomonadota</taxon>
        <taxon>Gammaproteobacteria</taxon>
        <taxon>Alteromonadales</taxon>
        <taxon>Ferrimonadaceae</taxon>
        <taxon>Paraferrimonas</taxon>
    </lineage>
</organism>
<dbReference type="EMBL" id="BSNC01000005">
    <property type="protein sequence ID" value="GLP97000.1"/>
    <property type="molecule type" value="Genomic_DNA"/>
</dbReference>
<reference evidence="1" key="1">
    <citation type="journal article" date="2014" name="Int. J. Syst. Evol. Microbiol.">
        <title>Complete genome sequence of Corynebacterium casei LMG S-19264T (=DSM 44701T), isolated from a smear-ripened cheese.</title>
        <authorList>
            <consortium name="US DOE Joint Genome Institute (JGI-PGF)"/>
            <person name="Walter F."/>
            <person name="Albersmeier A."/>
            <person name="Kalinowski J."/>
            <person name="Ruckert C."/>
        </authorList>
    </citation>
    <scope>NUCLEOTIDE SEQUENCE</scope>
    <source>
        <strain evidence="1">NBRC 101628</strain>
    </source>
</reference>
<gene>
    <name evidence="1" type="ORF">GCM10007895_23060</name>
</gene>
<protein>
    <submittedName>
        <fullName evidence="1">Uncharacterized protein</fullName>
    </submittedName>
</protein>
<name>A0AA37W167_9GAMM</name>
<sequence length="531" mass="59641">MNPDLKSILNERFPSDTSIGGSSEETTNSAIRIYGRRFYKDQTPVEYLAELLLVFISKKGDGRINENSFTLEDDGQAQYWPKDGLGLKLFSFFPSSKLETRHAVHQEKYIEAVESIKDNIEGSATEKDDGVRVVQSLLAGFTGVAKNRTWVTHSFLPASTSLISRELAWQHTKARKQDLRDWEDSKQYFSHDGHLFMARGGESLFLQLANMFSGDAQVHKTINDLLQRSEYKHLSKFDVTALKCSLEENLTELLNKSMQGMESLTSFIEHNLGDTTPFSTEKRATLGWVPKSTVPEAFLFAVELQNICSSSLSELDKLDVMQQLCCLQVLRSLSFQSQRVDNEYSSTKGFAGNYVWVASNPESSRYSATRKLSQSSLEKIEEKLYRVLRNVHAELGQTSDSRSLRQADDHGFKIFRKIGKEIGLVIPKTGQGQRFVMPPHLLKVLVAATLSPGERVRLTEFYNRVFAHFGIALAGQQLSSALEWISSESGDKNYALSSESQWIEEALKQGGFLVELSDAVSIVQNPGSKEV</sequence>
<dbReference type="RefSeq" id="WP_095504306.1">
    <property type="nucleotide sequence ID" value="NZ_BSNC01000005.1"/>
</dbReference>
<dbReference type="AlphaFoldDB" id="A0AA37W167"/>
<reference evidence="1" key="2">
    <citation type="submission" date="2023-01" db="EMBL/GenBank/DDBJ databases">
        <title>Draft genome sequence of Paraferrimonas sedimenticola strain NBRC 101628.</title>
        <authorList>
            <person name="Sun Q."/>
            <person name="Mori K."/>
        </authorList>
    </citation>
    <scope>NUCLEOTIDE SEQUENCE</scope>
    <source>
        <strain evidence="1">NBRC 101628</strain>
    </source>
</reference>
<accession>A0AA37W167</accession>
<proteinExistence type="predicted"/>
<comment type="caution">
    <text evidence="1">The sequence shown here is derived from an EMBL/GenBank/DDBJ whole genome shotgun (WGS) entry which is preliminary data.</text>
</comment>
<evidence type="ECO:0000313" key="1">
    <source>
        <dbReference type="EMBL" id="GLP97000.1"/>
    </source>
</evidence>